<proteinExistence type="predicted"/>
<organism evidence="1 2">
    <name type="scientific">Boletus edulis BED1</name>
    <dbReference type="NCBI Taxonomy" id="1328754"/>
    <lineage>
        <taxon>Eukaryota</taxon>
        <taxon>Fungi</taxon>
        <taxon>Dikarya</taxon>
        <taxon>Basidiomycota</taxon>
        <taxon>Agaricomycotina</taxon>
        <taxon>Agaricomycetes</taxon>
        <taxon>Agaricomycetidae</taxon>
        <taxon>Boletales</taxon>
        <taxon>Boletineae</taxon>
        <taxon>Boletaceae</taxon>
        <taxon>Boletoideae</taxon>
        <taxon>Boletus</taxon>
    </lineage>
</organism>
<dbReference type="Proteomes" id="UP001194468">
    <property type="component" value="Unassembled WGS sequence"/>
</dbReference>
<accession>A0AAD4G8B5</accession>
<dbReference type="EMBL" id="WHUW01000102">
    <property type="protein sequence ID" value="KAF8424759.1"/>
    <property type="molecule type" value="Genomic_DNA"/>
</dbReference>
<evidence type="ECO:0000313" key="1">
    <source>
        <dbReference type="EMBL" id="KAF8424759.1"/>
    </source>
</evidence>
<name>A0AAD4G8B5_BOLED</name>
<sequence length="107" mass="12132">MTHLANTGTAFPNDLRLKFVEHALPGWEIENLVRASEDGSLKRETVIIHPGFEMLAGLLTNSSLQSTILSYIVDGIEGFEHKHPSEEPYFLLTIIRVLHIFHRVLKI</sequence>
<reference evidence="1" key="2">
    <citation type="journal article" date="2020" name="Nat. Commun.">
        <title>Large-scale genome sequencing of mycorrhizal fungi provides insights into the early evolution of symbiotic traits.</title>
        <authorList>
            <person name="Miyauchi S."/>
            <person name="Kiss E."/>
            <person name="Kuo A."/>
            <person name="Drula E."/>
            <person name="Kohler A."/>
            <person name="Sanchez-Garcia M."/>
            <person name="Morin E."/>
            <person name="Andreopoulos B."/>
            <person name="Barry K.W."/>
            <person name="Bonito G."/>
            <person name="Buee M."/>
            <person name="Carver A."/>
            <person name="Chen C."/>
            <person name="Cichocki N."/>
            <person name="Clum A."/>
            <person name="Culley D."/>
            <person name="Crous P.W."/>
            <person name="Fauchery L."/>
            <person name="Girlanda M."/>
            <person name="Hayes R.D."/>
            <person name="Keri Z."/>
            <person name="LaButti K."/>
            <person name="Lipzen A."/>
            <person name="Lombard V."/>
            <person name="Magnuson J."/>
            <person name="Maillard F."/>
            <person name="Murat C."/>
            <person name="Nolan M."/>
            <person name="Ohm R.A."/>
            <person name="Pangilinan J."/>
            <person name="Pereira M.F."/>
            <person name="Perotto S."/>
            <person name="Peter M."/>
            <person name="Pfister S."/>
            <person name="Riley R."/>
            <person name="Sitrit Y."/>
            <person name="Stielow J.B."/>
            <person name="Szollosi G."/>
            <person name="Zifcakova L."/>
            <person name="Stursova M."/>
            <person name="Spatafora J.W."/>
            <person name="Tedersoo L."/>
            <person name="Vaario L.M."/>
            <person name="Yamada A."/>
            <person name="Yan M."/>
            <person name="Wang P."/>
            <person name="Xu J."/>
            <person name="Bruns T."/>
            <person name="Baldrian P."/>
            <person name="Vilgalys R."/>
            <person name="Dunand C."/>
            <person name="Henrissat B."/>
            <person name="Grigoriev I.V."/>
            <person name="Hibbett D."/>
            <person name="Nagy L.G."/>
            <person name="Martin F.M."/>
        </authorList>
    </citation>
    <scope>NUCLEOTIDE SEQUENCE</scope>
    <source>
        <strain evidence="1">BED1</strain>
    </source>
</reference>
<dbReference type="AlphaFoldDB" id="A0AAD4G8B5"/>
<comment type="caution">
    <text evidence="1">The sequence shown here is derived from an EMBL/GenBank/DDBJ whole genome shotgun (WGS) entry which is preliminary data.</text>
</comment>
<protein>
    <submittedName>
        <fullName evidence="1">Uncharacterized protein</fullName>
    </submittedName>
</protein>
<reference evidence="1" key="1">
    <citation type="submission" date="2019-10" db="EMBL/GenBank/DDBJ databases">
        <authorList>
            <consortium name="DOE Joint Genome Institute"/>
            <person name="Kuo A."/>
            <person name="Miyauchi S."/>
            <person name="Kiss E."/>
            <person name="Drula E."/>
            <person name="Kohler A."/>
            <person name="Sanchez-Garcia M."/>
            <person name="Andreopoulos B."/>
            <person name="Barry K.W."/>
            <person name="Bonito G."/>
            <person name="Buee M."/>
            <person name="Carver A."/>
            <person name="Chen C."/>
            <person name="Cichocki N."/>
            <person name="Clum A."/>
            <person name="Culley D."/>
            <person name="Crous P.W."/>
            <person name="Fauchery L."/>
            <person name="Girlanda M."/>
            <person name="Hayes R."/>
            <person name="Keri Z."/>
            <person name="LaButti K."/>
            <person name="Lipzen A."/>
            <person name="Lombard V."/>
            <person name="Magnuson J."/>
            <person name="Maillard F."/>
            <person name="Morin E."/>
            <person name="Murat C."/>
            <person name="Nolan M."/>
            <person name="Ohm R."/>
            <person name="Pangilinan J."/>
            <person name="Pereira M."/>
            <person name="Perotto S."/>
            <person name="Peter M."/>
            <person name="Riley R."/>
            <person name="Sitrit Y."/>
            <person name="Stielow B."/>
            <person name="Szollosi G."/>
            <person name="Zifcakova L."/>
            <person name="Stursova M."/>
            <person name="Spatafora J.W."/>
            <person name="Tedersoo L."/>
            <person name="Vaario L.-M."/>
            <person name="Yamada A."/>
            <person name="Yan M."/>
            <person name="Wang P."/>
            <person name="Xu J."/>
            <person name="Bruns T."/>
            <person name="Baldrian P."/>
            <person name="Vilgalys R."/>
            <person name="Henrissat B."/>
            <person name="Grigoriev I.V."/>
            <person name="Hibbett D."/>
            <person name="Nagy L.G."/>
            <person name="Martin F.M."/>
        </authorList>
    </citation>
    <scope>NUCLEOTIDE SEQUENCE</scope>
    <source>
        <strain evidence="1">BED1</strain>
    </source>
</reference>
<evidence type="ECO:0000313" key="2">
    <source>
        <dbReference type="Proteomes" id="UP001194468"/>
    </source>
</evidence>
<keyword evidence="2" id="KW-1185">Reference proteome</keyword>
<gene>
    <name evidence="1" type="ORF">L210DRAFT_3653418</name>
</gene>